<name>A0ACC7VK93_9BACI</name>
<evidence type="ECO:0000313" key="2">
    <source>
        <dbReference type="Proteomes" id="UP000466692"/>
    </source>
</evidence>
<organism evidence="1 2">
    <name type="scientific">Pontibacillus yanchengensis</name>
    <dbReference type="NCBI Taxonomy" id="462910"/>
    <lineage>
        <taxon>Bacteria</taxon>
        <taxon>Bacillati</taxon>
        <taxon>Bacillota</taxon>
        <taxon>Bacilli</taxon>
        <taxon>Bacillales</taxon>
        <taxon>Bacillaceae</taxon>
        <taxon>Pontibacillus</taxon>
    </lineage>
</organism>
<sequence>MFNFAMGVYGLRMVIFPQFLNFMFQFAFWCYFYIGIAASLVAVIIYITSVAFPNGKVEKINLKAFIP</sequence>
<comment type="caution">
    <text evidence="1">The sequence shown here is derived from an EMBL/GenBank/DDBJ whole genome shotgun (WGS) entry which is preliminary data.</text>
</comment>
<dbReference type="Proteomes" id="UP000466692">
    <property type="component" value="Unassembled WGS sequence"/>
</dbReference>
<proteinExistence type="predicted"/>
<reference evidence="1" key="1">
    <citation type="submission" date="2019-11" db="EMBL/GenBank/DDBJ databases">
        <title>Genome sequences of 17 halophilic strains isolated from different environments.</title>
        <authorList>
            <person name="Furrow R.E."/>
        </authorList>
    </citation>
    <scope>NUCLEOTIDE SEQUENCE</scope>
    <source>
        <strain evidence="1">22510_22_Filter</strain>
    </source>
</reference>
<keyword evidence="2" id="KW-1185">Reference proteome</keyword>
<protein>
    <submittedName>
        <fullName evidence="1">Uncharacterized protein</fullName>
    </submittedName>
</protein>
<accession>A0ACC7VK93</accession>
<gene>
    <name evidence="1" type="ORF">GLW08_14460</name>
</gene>
<evidence type="ECO:0000313" key="1">
    <source>
        <dbReference type="EMBL" id="MYL54535.1"/>
    </source>
</evidence>
<dbReference type="EMBL" id="WMEU01000004">
    <property type="protein sequence ID" value="MYL54535.1"/>
    <property type="molecule type" value="Genomic_DNA"/>
</dbReference>